<accession>A0A090XBH2</accession>
<evidence type="ECO:0000313" key="1">
    <source>
        <dbReference type="EMBL" id="JAC93539.1"/>
    </source>
</evidence>
<reference evidence="1" key="1">
    <citation type="journal article" date="2015" name="PLoS Negl. Trop. Dis.">
        <title>Deep Sequencing Analysis of the Ixodes ricinus Haemocytome.</title>
        <authorList>
            <person name="Kotsyfakis M."/>
            <person name="Kopacek P."/>
            <person name="Franta Z."/>
            <person name="Pedra J.H."/>
            <person name="Ribeiro J.M."/>
        </authorList>
    </citation>
    <scope>NUCLEOTIDE SEQUENCE</scope>
</reference>
<dbReference type="AlphaFoldDB" id="A0A090XBH2"/>
<protein>
    <submittedName>
        <fullName evidence="1">Uncharacterized protein</fullName>
    </submittedName>
</protein>
<proteinExistence type="evidence at transcript level"/>
<dbReference type="EMBL" id="GBIH01001171">
    <property type="protein sequence ID" value="JAC93539.1"/>
    <property type="molecule type" value="mRNA"/>
</dbReference>
<feature type="non-terminal residue" evidence="1">
    <location>
        <position position="1"/>
    </location>
</feature>
<sequence>KALQNKDSFSWMFNRTVPTKAGGIQNTRASMTMLQKLNGTGNYVFMQGWTTDNNVTVEISVVCQKQTRTEGVRLRADGGQCYARNIKVSKRNSRSKFLD</sequence>
<organism evidence="1">
    <name type="scientific">Ixodes ricinus</name>
    <name type="common">Common tick</name>
    <name type="synonym">Acarus ricinus</name>
    <dbReference type="NCBI Taxonomy" id="34613"/>
    <lineage>
        <taxon>Eukaryota</taxon>
        <taxon>Metazoa</taxon>
        <taxon>Ecdysozoa</taxon>
        <taxon>Arthropoda</taxon>
        <taxon>Chelicerata</taxon>
        <taxon>Arachnida</taxon>
        <taxon>Acari</taxon>
        <taxon>Parasitiformes</taxon>
        <taxon>Ixodida</taxon>
        <taxon>Ixodoidea</taxon>
        <taxon>Ixodidae</taxon>
        <taxon>Ixodinae</taxon>
        <taxon>Ixodes</taxon>
    </lineage>
</organism>
<name>A0A090XBH2_IXORI</name>